<name>A0A0W0XZS6_9GAMM</name>
<dbReference type="PATRIC" id="fig|45073.5.peg.1644"/>
<reference evidence="2 3" key="1">
    <citation type="submission" date="2015-11" db="EMBL/GenBank/DDBJ databases">
        <title>Genomic analysis of 38 Legionella species identifies large and diverse effector repertoires.</title>
        <authorList>
            <person name="Burstein D."/>
            <person name="Amaro F."/>
            <person name="Zusman T."/>
            <person name="Lifshitz Z."/>
            <person name="Cohen O."/>
            <person name="Gilbert J.A."/>
            <person name="Pupko T."/>
            <person name="Shuman H.A."/>
            <person name="Segal G."/>
        </authorList>
    </citation>
    <scope>NUCLEOTIDE SEQUENCE [LARGE SCALE GENOMIC DNA]</scope>
    <source>
        <strain evidence="2 3">CDC#1442-AUS-E</strain>
    </source>
</reference>
<gene>
    <name evidence="2" type="ORF">Lqui_1557</name>
</gene>
<dbReference type="RefSeq" id="WP_058507661.1">
    <property type="nucleotide sequence ID" value="NZ_CAAAIK010000001.1"/>
</dbReference>
<proteinExistence type="predicted"/>
<dbReference type="STRING" id="45073.Lqui_1557"/>
<evidence type="ECO:0000256" key="1">
    <source>
        <dbReference type="SAM" id="Phobius"/>
    </source>
</evidence>
<evidence type="ECO:0000313" key="2">
    <source>
        <dbReference type="EMBL" id="KTD50232.1"/>
    </source>
</evidence>
<keyword evidence="1" id="KW-1133">Transmembrane helix</keyword>
<dbReference type="Proteomes" id="UP000054618">
    <property type="component" value="Unassembled WGS sequence"/>
</dbReference>
<dbReference type="OrthoDB" id="5654191at2"/>
<feature type="transmembrane region" description="Helical" evidence="1">
    <location>
        <begin position="241"/>
        <end position="263"/>
    </location>
</feature>
<dbReference type="AlphaFoldDB" id="A0A0W0XZS6"/>
<keyword evidence="3" id="KW-1185">Reference proteome</keyword>
<accession>A0A0W0XZS6</accession>
<protein>
    <submittedName>
        <fullName evidence="2">Uncharacterized protein</fullName>
    </submittedName>
</protein>
<organism evidence="2 3">
    <name type="scientific">Legionella quinlivanii</name>
    <dbReference type="NCBI Taxonomy" id="45073"/>
    <lineage>
        <taxon>Bacteria</taxon>
        <taxon>Pseudomonadati</taxon>
        <taxon>Pseudomonadota</taxon>
        <taxon>Gammaproteobacteria</taxon>
        <taxon>Legionellales</taxon>
        <taxon>Legionellaceae</taxon>
        <taxon>Legionella</taxon>
    </lineage>
</organism>
<evidence type="ECO:0000313" key="3">
    <source>
        <dbReference type="Proteomes" id="UP000054618"/>
    </source>
</evidence>
<feature type="transmembrane region" description="Helical" evidence="1">
    <location>
        <begin position="204"/>
        <end position="229"/>
    </location>
</feature>
<sequence length="552" mass="62584">MAVFTNNDMAKLYLNLSGDYEQLKNHSYPRKTQQEIFSTLAARVHQAVNAPNSPWYTLPEEEKNKVYRVLYSFCNSLPQFAKLDDDYRRHYFNYAAYPVFLQIKVYDRHHPYDCYYARHNDFLFTWLMWDAMLNHHNHHGGVDGCCGHNHDHENNGEAWAMLLLILLAVIAAVLTFIALYYLLQKICSNVERLLFNEGWLQATISLASMLAGAAVGAVVGTFLLSTPLMWLAFTAGISNPIGIAITGIVVMTILGAAGVAFISNAIQEYYINKNNPHAADRADPFRIRAELTEEETGKLLLKGIDPFEVTQAIIAVRHEMAALDKKHSGSNHKKIPSIWARWFTEAGRESDALLNTIRDLREGRLIYVKIGDDKIRNLMHLYGLTDEEKLDLVRKGLNPDSVENALKHVFTQIEKRIAAFRDDTLHYAKPTHDNYLRDQDIFLEKISRLRNGVDRVFELDGVIYTLEYPRMHSHPGSYYGYPSQQYAEYTNQYQHQHAGGAGFFGGQQQAPQSGLAASNEPTLYAYNPSSALYPNLYGGVAPSAPPMEVPQK</sequence>
<comment type="caution">
    <text evidence="2">The sequence shown here is derived from an EMBL/GenBank/DDBJ whole genome shotgun (WGS) entry which is preliminary data.</text>
</comment>
<feature type="transmembrane region" description="Helical" evidence="1">
    <location>
        <begin position="158"/>
        <end position="183"/>
    </location>
</feature>
<keyword evidence="1" id="KW-0472">Membrane</keyword>
<dbReference type="EMBL" id="LNYS01000008">
    <property type="protein sequence ID" value="KTD50232.1"/>
    <property type="molecule type" value="Genomic_DNA"/>
</dbReference>
<keyword evidence="1" id="KW-0812">Transmembrane</keyword>